<dbReference type="Proteomes" id="UP001174936">
    <property type="component" value="Unassembled WGS sequence"/>
</dbReference>
<protein>
    <submittedName>
        <fullName evidence="1">Uncharacterized protein</fullName>
    </submittedName>
</protein>
<keyword evidence="2" id="KW-1185">Reference proteome</keyword>
<evidence type="ECO:0000313" key="1">
    <source>
        <dbReference type="EMBL" id="KAK0643854.1"/>
    </source>
</evidence>
<sequence length="285" mass="31154">MKRTYFLVPTRDYSPSGAIALGNLIKTPRSPEFPLNDPGSETVRKLVASALTITETDAKRETKTSSSVKPSIWTSFLSGIGPGIDLGLDKTKVDGLSYSIPRLSTRTINPTLADIRAIFAEEQVQDGIRDSRFTTNLYLIVGVQIAHGAEYLSSSLRGNGGGAHLAVDLAATGVPLTAGVGAEATKSREEVVGGKIEDDFVFAYSLREVLYRRKNVVEQRQPSLMGDLMSAFSGRPVTKDVEFEAEFSGLKEDDEDLLQYWDWKTEDVADLDGELCEVVHVDPYD</sequence>
<evidence type="ECO:0000313" key="2">
    <source>
        <dbReference type="Proteomes" id="UP001174936"/>
    </source>
</evidence>
<name>A0AA39Y157_9PEZI</name>
<gene>
    <name evidence="1" type="ORF">B0T16DRAFT_459954</name>
</gene>
<dbReference type="EMBL" id="JAULSV010000005">
    <property type="protein sequence ID" value="KAK0643854.1"/>
    <property type="molecule type" value="Genomic_DNA"/>
</dbReference>
<dbReference type="AlphaFoldDB" id="A0AA39Y157"/>
<accession>A0AA39Y157</accession>
<organism evidence="1 2">
    <name type="scientific">Cercophora newfieldiana</name>
    <dbReference type="NCBI Taxonomy" id="92897"/>
    <lineage>
        <taxon>Eukaryota</taxon>
        <taxon>Fungi</taxon>
        <taxon>Dikarya</taxon>
        <taxon>Ascomycota</taxon>
        <taxon>Pezizomycotina</taxon>
        <taxon>Sordariomycetes</taxon>
        <taxon>Sordariomycetidae</taxon>
        <taxon>Sordariales</taxon>
        <taxon>Lasiosphaeriaceae</taxon>
        <taxon>Cercophora</taxon>
    </lineage>
</organism>
<reference evidence="1" key="1">
    <citation type="submission" date="2023-06" db="EMBL/GenBank/DDBJ databases">
        <title>Genome-scale phylogeny and comparative genomics of the fungal order Sordariales.</title>
        <authorList>
            <consortium name="Lawrence Berkeley National Laboratory"/>
            <person name="Hensen N."/>
            <person name="Bonometti L."/>
            <person name="Westerberg I."/>
            <person name="Brannstrom I.O."/>
            <person name="Guillou S."/>
            <person name="Cros-Aarteil S."/>
            <person name="Calhoun S."/>
            <person name="Haridas S."/>
            <person name="Kuo A."/>
            <person name="Mondo S."/>
            <person name="Pangilinan J."/>
            <person name="Riley R."/>
            <person name="Labutti K."/>
            <person name="Andreopoulos B."/>
            <person name="Lipzen A."/>
            <person name="Chen C."/>
            <person name="Yanf M."/>
            <person name="Daum C."/>
            <person name="Ng V."/>
            <person name="Clum A."/>
            <person name="Steindorff A."/>
            <person name="Ohm R."/>
            <person name="Martin F."/>
            <person name="Silar P."/>
            <person name="Natvig D."/>
            <person name="Lalanne C."/>
            <person name="Gautier V."/>
            <person name="Ament-Velasquez S.L."/>
            <person name="Kruys A."/>
            <person name="Hutchinson M.I."/>
            <person name="Powell A.J."/>
            <person name="Barry K."/>
            <person name="Miller A.N."/>
            <person name="Grigoriev I.V."/>
            <person name="Debuchy R."/>
            <person name="Gladieux P."/>
            <person name="Thoren M.H."/>
            <person name="Johannesson H."/>
        </authorList>
    </citation>
    <scope>NUCLEOTIDE SEQUENCE</scope>
    <source>
        <strain evidence="1">SMH2532-1</strain>
    </source>
</reference>
<proteinExistence type="predicted"/>
<comment type="caution">
    <text evidence="1">The sequence shown here is derived from an EMBL/GenBank/DDBJ whole genome shotgun (WGS) entry which is preliminary data.</text>
</comment>